<feature type="domain" description="Protein kinase" evidence="8">
    <location>
        <begin position="92"/>
        <end position="344"/>
    </location>
</feature>
<gene>
    <name evidence="9" type="ORF">OIU85_007032</name>
</gene>
<evidence type="ECO:0000256" key="4">
    <source>
        <dbReference type="ARBA" id="ARBA00022741"/>
    </source>
</evidence>
<reference evidence="9" key="1">
    <citation type="submission" date="2022-11" db="EMBL/GenBank/DDBJ databases">
        <authorList>
            <person name="Hyden B.L."/>
            <person name="Feng K."/>
            <person name="Yates T."/>
            <person name="Jawdy S."/>
            <person name="Smart L.B."/>
            <person name="Muchero W."/>
        </authorList>
    </citation>
    <scope>NUCLEOTIDE SEQUENCE</scope>
    <source>
        <tissue evidence="9">Shoot tip</tissue>
    </source>
</reference>
<evidence type="ECO:0000256" key="1">
    <source>
        <dbReference type="ARBA" id="ARBA00006529"/>
    </source>
</evidence>
<evidence type="ECO:0000313" key="9">
    <source>
        <dbReference type="EMBL" id="KAJ6683306.1"/>
    </source>
</evidence>
<evidence type="ECO:0000313" key="10">
    <source>
        <dbReference type="Proteomes" id="UP001151529"/>
    </source>
</evidence>
<dbReference type="AlphaFoldDB" id="A0A9Q0P7X3"/>
<dbReference type="InterPro" id="IPR001245">
    <property type="entry name" value="Ser-Thr/Tyr_kinase_cat_dom"/>
</dbReference>
<dbReference type="InterPro" id="IPR000719">
    <property type="entry name" value="Prot_kinase_dom"/>
</dbReference>
<dbReference type="PROSITE" id="PS00108">
    <property type="entry name" value="PROTEIN_KINASE_ST"/>
    <property type="match status" value="1"/>
</dbReference>
<dbReference type="PANTHER" id="PTHR48016:SF29">
    <property type="entry name" value="MITOGEN-ACTIVATED PROTEIN KINASE KINASE KINASE 1-RELATED"/>
    <property type="match status" value="1"/>
</dbReference>
<dbReference type="Proteomes" id="UP001151529">
    <property type="component" value="Chromosome 17"/>
</dbReference>
<keyword evidence="6" id="KW-0067">ATP-binding</keyword>
<evidence type="ECO:0000259" key="8">
    <source>
        <dbReference type="PROSITE" id="PS50011"/>
    </source>
</evidence>
<evidence type="ECO:0000256" key="6">
    <source>
        <dbReference type="ARBA" id="ARBA00022840"/>
    </source>
</evidence>
<dbReference type="GO" id="GO:0005524">
    <property type="term" value="F:ATP binding"/>
    <property type="evidence" value="ECO:0007669"/>
    <property type="project" value="UniProtKB-KW"/>
</dbReference>
<organism evidence="9 10">
    <name type="scientific">Salix viminalis</name>
    <name type="common">Common osier</name>
    <name type="synonym">Basket willow</name>
    <dbReference type="NCBI Taxonomy" id="40686"/>
    <lineage>
        <taxon>Eukaryota</taxon>
        <taxon>Viridiplantae</taxon>
        <taxon>Streptophyta</taxon>
        <taxon>Embryophyta</taxon>
        <taxon>Tracheophyta</taxon>
        <taxon>Spermatophyta</taxon>
        <taxon>Magnoliopsida</taxon>
        <taxon>eudicotyledons</taxon>
        <taxon>Gunneridae</taxon>
        <taxon>Pentapetalae</taxon>
        <taxon>rosids</taxon>
        <taxon>fabids</taxon>
        <taxon>Malpighiales</taxon>
        <taxon>Salicaceae</taxon>
        <taxon>Saliceae</taxon>
        <taxon>Salix</taxon>
    </lineage>
</organism>
<dbReference type="PROSITE" id="PS50011">
    <property type="entry name" value="PROTEIN_KINASE_DOM"/>
    <property type="match status" value="1"/>
</dbReference>
<dbReference type="CDD" id="cd06606">
    <property type="entry name" value="STKc_MAPKKK"/>
    <property type="match status" value="1"/>
</dbReference>
<feature type="chain" id="PRO_5040473609" description="Protein kinase domain-containing protein" evidence="7">
    <location>
        <begin position="18"/>
        <end position="359"/>
    </location>
</feature>
<proteinExistence type="inferred from homology"/>
<accession>A0A9Q0P7X3</accession>
<sequence length="359" mass="40399">MLLANIFLFLCSQVLRSAENTARAILRILGCRPIQNEEIAVSSQQAAAVFSNPNYRASPEQILAQIARGNRYSDVNSLARTISRRRRRITDWERGDLIGKGSFTSVYRGSNEDGFFFAAKGVSRKEHKSLCHLENEIAILEGLDHENIIQYYGTLNDGEMVYIFLELVSHGTLQQAYKNCRFKESQVSHYTRQILQGLKYLHSCNVVHGDLKCANILVTESGRIKLADFGLSTSMEDHSQSLKLGWRSSYWTAPEVADPKRGGYGFPSDIWSLGCTVTEMSTRKHPQYINGENPLKLDRAIRSGKGPIVPAYLSHNLKDFINQCLQPDPNQRPTVADLLAHPFVNESSCTQPDLTELLF</sequence>
<keyword evidence="5" id="KW-0418">Kinase</keyword>
<dbReference type="InterPro" id="IPR050538">
    <property type="entry name" value="MAP_kinase_kinase_kinase"/>
</dbReference>
<keyword evidence="3" id="KW-0808">Transferase</keyword>
<keyword evidence="4" id="KW-0547">Nucleotide-binding</keyword>
<dbReference type="SMART" id="SM00220">
    <property type="entry name" value="S_TKc"/>
    <property type="match status" value="1"/>
</dbReference>
<dbReference type="Pfam" id="PF00069">
    <property type="entry name" value="Pkinase"/>
    <property type="match status" value="1"/>
</dbReference>
<evidence type="ECO:0000256" key="3">
    <source>
        <dbReference type="ARBA" id="ARBA00022679"/>
    </source>
</evidence>
<evidence type="ECO:0000256" key="5">
    <source>
        <dbReference type="ARBA" id="ARBA00022777"/>
    </source>
</evidence>
<comment type="similarity">
    <text evidence="1">Belongs to the protein kinase superfamily. STE Ser/Thr protein kinase family. MAP kinase kinase kinase subfamily.</text>
</comment>
<keyword evidence="7" id="KW-0732">Signal</keyword>
<dbReference type="PRINTS" id="PR00109">
    <property type="entry name" value="TYRKINASE"/>
</dbReference>
<reference evidence="9" key="2">
    <citation type="journal article" date="2023" name="Int. J. Mol. Sci.">
        <title>De Novo Assembly and Annotation of 11 Diverse Shrub Willow (Salix) Genomes Reveals Novel Gene Organization in Sex-Linked Regions.</title>
        <authorList>
            <person name="Hyden B."/>
            <person name="Feng K."/>
            <person name="Yates T.B."/>
            <person name="Jawdy S."/>
            <person name="Cereghino C."/>
            <person name="Smart L.B."/>
            <person name="Muchero W."/>
        </authorList>
    </citation>
    <scope>NUCLEOTIDE SEQUENCE [LARGE SCALE GENOMIC DNA]</scope>
    <source>
        <tissue evidence="9">Shoot tip</tissue>
    </source>
</reference>
<protein>
    <recommendedName>
        <fullName evidence="8">Protein kinase domain-containing protein</fullName>
    </recommendedName>
</protein>
<dbReference type="EMBL" id="JAPFFL010000013">
    <property type="protein sequence ID" value="KAJ6683306.1"/>
    <property type="molecule type" value="Genomic_DNA"/>
</dbReference>
<evidence type="ECO:0000256" key="7">
    <source>
        <dbReference type="SAM" id="SignalP"/>
    </source>
</evidence>
<dbReference type="PANTHER" id="PTHR48016">
    <property type="entry name" value="MAP KINASE KINASE KINASE SSK2-RELATED-RELATED"/>
    <property type="match status" value="1"/>
</dbReference>
<comment type="caution">
    <text evidence="9">The sequence shown here is derived from an EMBL/GenBank/DDBJ whole genome shotgun (WGS) entry which is preliminary data.</text>
</comment>
<dbReference type="SUPFAM" id="SSF56112">
    <property type="entry name" value="Protein kinase-like (PK-like)"/>
    <property type="match status" value="1"/>
</dbReference>
<dbReference type="InterPro" id="IPR011009">
    <property type="entry name" value="Kinase-like_dom_sf"/>
</dbReference>
<evidence type="ECO:0000256" key="2">
    <source>
        <dbReference type="ARBA" id="ARBA00022527"/>
    </source>
</evidence>
<dbReference type="GO" id="GO:0004709">
    <property type="term" value="F:MAP kinase kinase kinase activity"/>
    <property type="evidence" value="ECO:0007669"/>
    <property type="project" value="TreeGrafter"/>
</dbReference>
<dbReference type="GO" id="GO:0005737">
    <property type="term" value="C:cytoplasm"/>
    <property type="evidence" value="ECO:0007669"/>
    <property type="project" value="TreeGrafter"/>
</dbReference>
<keyword evidence="2" id="KW-0723">Serine/threonine-protein kinase</keyword>
<dbReference type="OrthoDB" id="842188at2759"/>
<dbReference type="InterPro" id="IPR008271">
    <property type="entry name" value="Ser/Thr_kinase_AS"/>
</dbReference>
<keyword evidence="10" id="KW-1185">Reference proteome</keyword>
<dbReference type="Gene3D" id="1.10.510.10">
    <property type="entry name" value="Transferase(Phosphotransferase) domain 1"/>
    <property type="match status" value="1"/>
</dbReference>
<feature type="signal peptide" evidence="7">
    <location>
        <begin position="1"/>
        <end position="17"/>
    </location>
</feature>
<name>A0A9Q0P7X3_SALVM</name>